<evidence type="ECO:0000256" key="1">
    <source>
        <dbReference type="SAM" id="MobiDB-lite"/>
    </source>
</evidence>
<feature type="compositionally biased region" description="Polar residues" evidence="1">
    <location>
        <begin position="77"/>
        <end position="103"/>
    </location>
</feature>
<comment type="caution">
    <text evidence="3">The sequence shown here is derived from an EMBL/GenBank/DDBJ whole genome shotgun (WGS) entry which is preliminary data.</text>
</comment>
<accession>A0A2S4KQ29</accession>
<keyword evidence="4" id="KW-1185">Reference proteome</keyword>
<gene>
    <name evidence="3" type="ORF">TPAR_07514</name>
</gene>
<dbReference type="PANTHER" id="PTHR28244:SF3">
    <property type="entry name" value="EXTRACELLULAR MUTANT PROTEIN 11 C-TERMINAL DOMAIN-CONTAINING PROTEIN"/>
    <property type="match status" value="1"/>
</dbReference>
<feature type="compositionally biased region" description="Basic and acidic residues" evidence="1">
    <location>
        <begin position="36"/>
        <end position="45"/>
    </location>
</feature>
<reference evidence="3 4" key="1">
    <citation type="submission" date="2018-01" db="EMBL/GenBank/DDBJ databases">
        <title>Harnessing the power of phylogenomics to disentangle the directionality and signatures of interkingdom host jumping in the parasitic fungal genus Tolypocladium.</title>
        <authorList>
            <person name="Quandt C.A."/>
            <person name="Patterson W."/>
            <person name="Spatafora J.W."/>
        </authorList>
    </citation>
    <scope>NUCLEOTIDE SEQUENCE [LARGE SCALE GENOMIC DNA]</scope>
    <source>
        <strain evidence="3 4">NRBC 100945</strain>
    </source>
</reference>
<dbReference type="EMBL" id="PKSG01000883">
    <property type="protein sequence ID" value="POR32289.1"/>
    <property type="molecule type" value="Genomic_DNA"/>
</dbReference>
<feature type="domain" description="Extracellular mutant protein 11 C-terminal" evidence="2">
    <location>
        <begin position="345"/>
        <end position="474"/>
    </location>
</feature>
<dbReference type="STRING" id="94208.A0A2S4KQ29"/>
<protein>
    <recommendedName>
        <fullName evidence="2">Extracellular mutant protein 11 C-terminal domain-containing protein</fullName>
    </recommendedName>
</protein>
<dbReference type="InterPro" id="IPR053029">
    <property type="entry name" value="RNA_pol_I-specific_init_factor"/>
</dbReference>
<dbReference type="GO" id="GO:0017025">
    <property type="term" value="F:TBP-class protein binding"/>
    <property type="evidence" value="ECO:0007669"/>
    <property type="project" value="TreeGrafter"/>
</dbReference>
<dbReference type="Proteomes" id="UP000237481">
    <property type="component" value="Unassembled WGS sequence"/>
</dbReference>
<dbReference type="OrthoDB" id="5346740at2759"/>
<name>A0A2S4KQ29_9HYPO</name>
<feature type="region of interest" description="Disordered" evidence="1">
    <location>
        <begin position="316"/>
        <end position="343"/>
    </location>
</feature>
<evidence type="ECO:0000259" key="2">
    <source>
        <dbReference type="Pfam" id="PF15463"/>
    </source>
</evidence>
<feature type="compositionally biased region" description="Polar residues" evidence="1">
    <location>
        <begin position="119"/>
        <end position="139"/>
    </location>
</feature>
<sequence length="480" mass="53925">MPVGLKEKKGRLGTFARKHSENSDSGANPNATAPKNEPEVQKRSEAPQVASHGPTRQELAEAARLPVPTGPRYVAASSHQQNGHMASQQQLRSPPRIAQTSPTPRRAGKHSDDHRDLFSGSQLGENFMQSGLSTPQSEPQDVDEEPTPNARRQSIRASQHYIKDADRAFPSNDAAAFKMGDDGMMSVVAPGTKRRTLPLLMDGFQDDAMIDEKRHSSNYVADRNYPSFAVPPQSLPVRQVRVQNRPAPSQKIMHTSREVGSPSPSVESALWQGQRKGDEPRQAIPDHESVEELASISGYEEARVVSDLQNVRDAKRPAARGGSMHANMAQYRPPKDRKRHRGSADYDDKILNCMTYQDLQNEPFDMDPARTTGQNGHDAFSKLPLKLEQYRQQGAKEQHHMFSTMSMDEWETSGDWFVDQFTDIMTRLRDARRSKRRMIQGFENEAAAREEAVRLRSETIDRKLAKMRQDGQRVVEDKSL</sequence>
<dbReference type="AlphaFoldDB" id="A0A2S4KQ29"/>
<evidence type="ECO:0000313" key="3">
    <source>
        <dbReference type="EMBL" id="POR32289.1"/>
    </source>
</evidence>
<evidence type="ECO:0000313" key="4">
    <source>
        <dbReference type="Proteomes" id="UP000237481"/>
    </source>
</evidence>
<organism evidence="3 4">
    <name type="scientific">Tolypocladium paradoxum</name>
    <dbReference type="NCBI Taxonomy" id="94208"/>
    <lineage>
        <taxon>Eukaryota</taxon>
        <taxon>Fungi</taxon>
        <taxon>Dikarya</taxon>
        <taxon>Ascomycota</taxon>
        <taxon>Pezizomycotina</taxon>
        <taxon>Sordariomycetes</taxon>
        <taxon>Hypocreomycetidae</taxon>
        <taxon>Hypocreales</taxon>
        <taxon>Ophiocordycipitaceae</taxon>
        <taxon>Tolypocladium</taxon>
    </lineage>
</organism>
<feature type="region of interest" description="Disordered" evidence="1">
    <location>
        <begin position="1"/>
        <end position="158"/>
    </location>
</feature>
<proteinExistence type="predicted"/>
<dbReference type="Pfam" id="PF15463">
    <property type="entry name" value="ECM11"/>
    <property type="match status" value="1"/>
</dbReference>
<dbReference type="InterPro" id="IPR029178">
    <property type="entry name" value="Ecm11_C"/>
</dbReference>
<dbReference type="PANTHER" id="PTHR28244">
    <property type="entry name" value="RNA POLYMERASE I-SPECIFIC TRANSCRIPTION INITIATION FACTOR RRN11"/>
    <property type="match status" value="1"/>
</dbReference>
<feature type="compositionally biased region" description="Polar residues" evidence="1">
    <location>
        <begin position="23"/>
        <end position="33"/>
    </location>
</feature>
<dbReference type="GO" id="GO:0070860">
    <property type="term" value="C:RNA polymerase I core factor complex"/>
    <property type="evidence" value="ECO:0007669"/>
    <property type="project" value="TreeGrafter"/>
</dbReference>
<dbReference type="GO" id="GO:0042790">
    <property type="term" value="P:nucleolar large rRNA transcription by RNA polymerase I"/>
    <property type="evidence" value="ECO:0007669"/>
    <property type="project" value="TreeGrafter"/>
</dbReference>
<dbReference type="GO" id="GO:0001164">
    <property type="term" value="F:RNA polymerase I core promoter sequence-specific DNA binding"/>
    <property type="evidence" value="ECO:0007669"/>
    <property type="project" value="TreeGrafter"/>
</dbReference>